<evidence type="ECO:0000313" key="15">
    <source>
        <dbReference type="EMBL" id="AXI10917.1"/>
    </source>
</evidence>
<proteinExistence type="inferred from homology"/>
<name>A0A345PLN7_9BACI</name>
<evidence type="ECO:0000256" key="2">
    <source>
        <dbReference type="ARBA" id="ARBA00006434"/>
    </source>
</evidence>
<evidence type="ECO:0000256" key="10">
    <source>
        <dbReference type="ARBA" id="ARBA00023180"/>
    </source>
</evidence>
<evidence type="ECO:0000256" key="11">
    <source>
        <dbReference type="ARBA" id="ARBA00023201"/>
    </source>
</evidence>
<dbReference type="InterPro" id="IPR038377">
    <property type="entry name" value="Na/Glc_symporter_sf"/>
</dbReference>
<feature type="transmembrane region" description="Helical" evidence="14">
    <location>
        <begin position="369"/>
        <end position="387"/>
    </location>
</feature>
<dbReference type="GO" id="GO:0098660">
    <property type="term" value="P:inorganic ion transmembrane transport"/>
    <property type="evidence" value="ECO:0007669"/>
    <property type="project" value="UniProtKB-ARBA"/>
</dbReference>
<feature type="transmembrane region" description="Helical" evidence="14">
    <location>
        <begin position="183"/>
        <end position="204"/>
    </location>
</feature>
<evidence type="ECO:0000256" key="12">
    <source>
        <dbReference type="ARBA" id="ARBA00036099"/>
    </source>
</evidence>
<comment type="subcellular location">
    <subcellularLocation>
        <location evidence="1">Cell membrane</location>
        <topology evidence="1">Multi-pass membrane protein</topology>
    </subcellularLocation>
</comment>
<dbReference type="EMBL" id="CP024848">
    <property type="protein sequence ID" value="AXI10917.1"/>
    <property type="molecule type" value="Genomic_DNA"/>
</dbReference>
<organism evidence="15 16">
    <name type="scientific">Oceanobacillus zhaokaii</name>
    <dbReference type="NCBI Taxonomy" id="2052660"/>
    <lineage>
        <taxon>Bacteria</taxon>
        <taxon>Bacillati</taxon>
        <taxon>Bacillota</taxon>
        <taxon>Bacilli</taxon>
        <taxon>Bacillales</taxon>
        <taxon>Bacillaceae</taxon>
        <taxon>Oceanobacillus</taxon>
    </lineage>
</organism>
<evidence type="ECO:0000256" key="6">
    <source>
        <dbReference type="ARBA" id="ARBA00022989"/>
    </source>
</evidence>
<keyword evidence="8" id="KW-0406">Ion transport</keyword>
<dbReference type="Gene3D" id="1.20.1730.10">
    <property type="entry name" value="Sodium/glucose cotransporter"/>
    <property type="match status" value="1"/>
</dbReference>
<dbReference type="Proteomes" id="UP000253908">
    <property type="component" value="Chromosome"/>
</dbReference>
<dbReference type="KEGG" id="ocn:CUC15_19160"/>
<dbReference type="InterPro" id="IPR018212">
    <property type="entry name" value="Na/solute_symporter_CS"/>
</dbReference>
<evidence type="ECO:0000313" key="16">
    <source>
        <dbReference type="Proteomes" id="UP000253908"/>
    </source>
</evidence>
<protein>
    <submittedName>
        <fullName evidence="15">Na+:solute symporter</fullName>
    </submittedName>
</protein>
<evidence type="ECO:0000256" key="9">
    <source>
        <dbReference type="ARBA" id="ARBA00023136"/>
    </source>
</evidence>
<feature type="transmembrane region" description="Helical" evidence="14">
    <location>
        <begin position="46"/>
        <end position="67"/>
    </location>
</feature>
<comment type="catalytic activity">
    <reaction evidence="12">
        <text>iodide(out) + 2 Na(+)(out) = iodide(in) + 2 Na(+)(in)</text>
        <dbReference type="Rhea" id="RHEA:71207"/>
        <dbReference type="ChEBI" id="CHEBI:16382"/>
        <dbReference type="ChEBI" id="CHEBI:29101"/>
    </reaction>
</comment>
<feature type="transmembrane region" description="Helical" evidence="14">
    <location>
        <begin position="273"/>
        <end position="294"/>
    </location>
</feature>
<keyword evidence="3" id="KW-0813">Transport</keyword>
<comment type="similarity">
    <text evidence="2 13">Belongs to the sodium:solute symporter (SSF) (TC 2.A.21) family.</text>
</comment>
<reference evidence="16" key="1">
    <citation type="submission" date="2017-11" db="EMBL/GenBank/DDBJ databases">
        <authorList>
            <person name="Zhu W."/>
        </authorList>
    </citation>
    <scope>NUCLEOTIDE SEQUENCE [LARGE SCALE GENOMIC DNA]</scope>
    <source>
        <strain evidence="16">160</strain>
    </source>
</reference>
<sequence length="509" mass="55530">MQTLDWVVVGLFFLVMIGIGIYSYTKNHSSDDFFVGGGKVPWWLSGVSHHVSGHSGVVFVAYAGIAYTYGITIYFWWAVAIGLALLVTAKWVAPRWPRLREKLGIQSPTEYMALRFGLPAQQVTAWTGVLIKLLDIGAKWASMGILLSGFTGLPIWTGIILSGAVSLIYVAIGGLWADLVTDFVQFIVQLIAGIVIFVGVFSYLGGPSSLITMWGDLPDGHASPFNGSYTPLWIFLFIIVKFFDYSGGNWNLAARFISTPNGEDAKKAARLSAVLYFVWPLLIFLPMVAAPLIFPDLTDPAQQLYPMLTTTFMPAGLVGLVLAALFASTMGMTVSDINALTAVVQRDILPTMNKKFKEIKNDTGKQSLLIARLLTILFTILTITVGLNQERFGGVIGLIITWFSALVGPMAVPLIFGQFSRFKYSNGPVAIYSILSGVVGFAITQLTNIIPADIATAFPLLVTLIVFFLGGYINKKRGLEVSAEVDELLEYLATGKNDTIKEENKTVNM</sequence>
<dbReference type="CDD" id="cd11477">
    <property type="entry name" value="SLC5sbd_u1"/>
    <property type="match status" value="1"/>
</dbReference>
<dbReference type="Pfam" id="PF00474">
    <property type="entry name" value="SSF"/>
    <property type="match status" value="1"/>
</dbReference>
<keyword evidence="11" id="KW-0739">Sodium transport</keyword>
<evidence type="ECO:0000256" key="13">
    <source>
        <dbReference type="RuleBase" id="RU362091"/>
    </source>
</evidence>
<dbReference type="GO" id="GO:0006814">
    <property type="term" value="P:sodium ion transport"/>
    <property type="evidence" value="ECO:0007669"/>
    <property type="project" value="UniProtKB-KW"/>
</dbReference>
<accession>A0A345PLN7</accession>
<dbReference type="OrthoDB" id="9814523at2"/>
<dbReference type="InterPro" id="IPR001734">
    <property type="entry name" value="Na/solute_symporter"/>
</dbReference>
<evidence type="ECO:0000256" key="8">
    <source>
        <dbReference type="ARBA" id="ARBA00023065"/>
    </source>
</evidence>
<evidence type="ECO:0000256" key="7">
    <source>
        <dbReference type="ARBA" id="ARBA00023053"/>
    </source>
</evidence>
<evidence type="ECO:0000256" key="4">
    <source>
        <dbReference type="ARBA" id="ARBA00022475"/>
    </source>
</evidence>
<dbReference type="PANTHER" id="PTHR42985">
    <property type="entry name" value="SODIUM-COUPLED MONOCARBOXYLATE TRANSPORTER"/>
    <property type="match status" value="1"/>
</dbReference>
<feature type="transmembrane region" description="Helical" evidence="14">
    <location>
        <begin position="454"/>
        <end position="473"/>
    </location>
</feature>
<keyword evidence="7" id="KW-0915">Sodium</keyword>
<evidence type="ECO:0000256" key="5">
    <source>
        <dbReference type="ARBA" id="ARBA00022692"/>
    </source>
</evidence>
<feature type="transmembrane region" description="Helical" evidence="14">
    <location>
        <begin position="306"/>
        <end position="327"/>
    </location>
</feature>
<feature type="transmembrane region" description="Helical" evidence="14">
    <location>
        <begin position="73"/>
        <end position="93"/>
    </location>
</feature>
<gene>
    <name evidence="15" type="ORF">CUC15_19160</name>
</gene>
<dbReference type="GO" id="GO:0015075">
    <property type="term" value="F:monoatomic ion transmembrane transporter activity"/>
    <property type="evidence" value="ECO:0007669"/>
    <property type="project" value="UniProtKB-ARBA"/>
</dbReference>
<keyword evidence="4" id="KW-1003">Cell membrane</keyword>
<keyword evidence="10" id="KW-0325">Glycoprotein</keyword>
<dbReference type="PROSITE" id="PS00456">
    <property type="entry name" value="NA_SOLUT_SYMP_1"/>
    <property type="match status" value="1"/>
</dbReference>
<dbReference type="PANTHER" id="PTHR42985:SF40">
    <property type="entry name" value="LD47995P-RELATED"/>
    <property type="match status" value="1"/>
</dbReference>
<keyword evidence="9 14" id="KW-0472">Membrane</keyword>
<dbReference type="AlphaFoldDB" id="A0A345PLN7"/>
<keyword evidence="6 14" id="KW-1133">Transmembrane helix</keyword>
<keyword evidence="5 14" id="KW-0812">Transmembrane</keyword>
<evidence type="ECO:0000256" key="14">
    <source>
        <dbReference type="SAM" id="Phobius"/>
    </source>
</evidence>
<feature type="transmembrane region" description="Helical" evidence="14">
    <location>
        <begin position="154"/>
        <end position="176"/>
    </location>
</feature>
<dbReference type="InterPro" id="IPR051163">
    <property type="entry name" value="Sodium:Solute_Symporter_SSF"/>
</dbReference>
<dbReference type="PROSITE" id="PS50283">
    <property type="entry name" value="NA_SOLUT_SYMP_3"/>
    <property type="match status" value="1"/>
</dbReference>
<feature type="transmembrane region" description="Helical" evidence="14">
    <location>
        <begin position="232"/>
        <end position="252"/>
    </location>
</feature>
<keyword evidence="16" id="KW-1185">Reference proteome</keyword>
<dbReference type="RefSeq" id="WP_114918202.1">
    <property type="nucleotide sequence ID" value="NZ_CP024848.1"/>
</dbReference>
<feature type="transmembrane region" description="Helical" evidence="14">
    <location>
        <begin position="393"/>
        <end position="417"/>
    </location>
</feature>
<dbReference type="GO" id="GO:0005886">
    <property type="term" value="C:plasma membrane"/>
    <property type="evidence" value="ECO:0007669"/>
    <property type="project" value="UniProtKB-SubCell"/>
</dbReference>
<dbReference type="GO" id="GO:0015293">
    <property type="term" value="F:symporter activity"/>
    <property type="evidence" value="ECO:0007669"/>
    <property type="project" value="TreeGrafter"/>
</dbReference>
<evidence type="ECO:0000256" key="3">
    <source>
        <dbReference type="ARBA" id="ARBA00022448"/>
    </source>
</evidence>
<feature type="transmembrane region" description="Helical" evidence="14">
    <location>
        <begin position="429"/>
        <end position="448"/>
    </location>
</feature>
<evidence type="ECO:0000256" key="1">
    <source>
        <dbReference type="ARBA" id="ARBA00004651"/>
    </source>
</evidence>
<feature type="transmembrane region" description="Helical" evidence="14">
    <location>
        <begin position="6"/>
        <end position="25"/>
    </location>
</feature>